<protein>
    <submittedName>
        <fullName evidence="10">ATP-binding cassette subfamily B protein</fullName>
    </submittedName>
</protein>
<keyword evidence="5 7" id="KW-1133">Transmembrane helix</keyword>
<dbReference type="PANTHER" id="PTHR43394">
    <property type="entry name" value="ATP-DEPENDENT PERMEASE MDL1, MITOCHONDRIAL"/>
    <property type="match status" value="1"/>
</dbReference>
<dbReference type="PROSITE" id="PS50929">
    <property type="entry name" value="ABC_TM1F"/>
    <property type="match status" value="1"/>
</dbReference>
<keyword evidence="4 10" id="KW-0067">ATP-binding</keyword>
<feature type="transmembrane region" description="Helical" evidence="7">
    <location>
        <begin position="223"/>
        <end position="246"/>
    </location>
</feature>
<dbReference type="SUPFAM" id="SSF52540">
    <property type="entry name" value="P-loop containing nucleoside triphosphate hydrolases"/>
    <property type="match status" value="1"/>
</dbReference>
<dbReference type="Pfam" id="PF00005">
    <property type="entry name" value="ABC_tran"/>
    <property type="match status" value="1"/>
</dbReference>
<comment type="subcellular location">
    <subcellularLocation>
        <location evidence="1">Cell membrane</location>
        <topology evidence="1">Multi-pass membrane protein</topology>
    </subcellularLocation>
</comment>
<evidence type="ECO:0000313" key="10">
    <source>
        <dbReference type="EMBL" id="MDQ0258020.1"/>
    </source>
</evidence>
<reference evidence="10 11" key="1">
    <citation type="submission" date="2023-07" db="EMBL/GenBank/DDBJ databases">
        <title>Genomic Encyclopedia of Type Strains, Phase IV (KMG-IV): sequencing the most valuable type-strain genomes for metagenomic binning, comparative biology and taxonomic classification.</title>
        <authorList>
            <person name="Goeker M."/>
        </authorList>
    </citation>
    <scope>NUCLEOTIDE SEQUENCE [LARGE SCALE GENOMIC DNA]</scope>
    <source>
        <strain evidence="10 11">DSM 9768</strain>
    </source>
</reference>
<keyword evidence="6 7" id="KW-0472">Membrane</keyword>
<evidence type="ECO:0000259" key="8">
    <source>
        <dbReference type="PROSITE" id="PS50893"/>
    </source>
</evidence>
<dbReference type="InterPro" id="IPR011527">
    <property type="entry name" value="ABC1_TM_dom"/>
</dbReference>
<dbReference type="Pfam" id="PF00664">
    <property type="entry name" value="ABC_membrane"/>
    <property type="match status" value="1"/>
</dbReference>
<dbReference type="InterPro" id="IPR027417">
    <property type="entry name" value="P-loop_NTPase"/>
</dbReference>
<evidence type="ECO:0000256" key="5">
    <source>
        <dbReference type="ARBA" id="ARBA00022989"/>
    </source>
</evidence>
<evidence type="ECO:0000256" key="6">
    <source>
        <dbReference type="ARBA" id="ARBA00023136"/>
    </source>
</evidence>
<proteinExistence type="predicted"/>
<sequence length="673" mass="76368">MKHVGKRLLAYALQFKRTIIIALVFLTIAVAAELTGPFIAKTMIDNHILGIEKPWVEVTENGEVSYGGKEYIRSDRYAREIREGKPQIQIFQQGLQYYLLNELVIFDGERSVENGVLTVTRNGISTSYTVYALSPGEVYQFFQPEVRYLFMLMGGYFLLIIISAFFHYHQRYLLQTSANKIIKQMREDVFAKVHQLPIQYFDHLPAGKIVSRITNDTEAIRELYVRVLATFFTSIIYMIGIFIALFLLDSTLAFATLAIIPILIAWMIFYRKYAGEFNRVIRERLSDINGKINESIQGMSIVQAFGREKEVTNEFEVMNEDHFRHNNKLLNLNAATSFNLVNFFRNLAFVGLIWYFGGGALGVGTLFTMGVLYAFVDYINRLFEPVNGIVNQLAQLEEARIAGERVFKLMDEPGIALSEEKVTRFKGDVSFQNVSFAYEKNNYVLKNITFSAKQGETVAFVGHTGSGKSSMMNILFRFYDHQKGKITIDEIDIHSISKQALREHMAIVLQDPFLFTGTIASNVSMDDPSISRQEIIEALHKVGAGNMLQQLPNGIDEEVKEKGSTLSSGQRQLISFARALVFNPPILILDEATANIDTETEEVIQRALDVVKEGRTTFVIAHRLSTIREADQILVLDHGEIVEQGNHISLMEEKGRYYHMYQLQSGAGRQTAS</sequence>
<dbReference type="InterPro" id="IPR003593">
    <property type="entry name" value="AAA+_ATPase"/>
</dbReference>
<dbReference type="PROSITE" id="PS50893">
    <property type="entry name" value="ABC_TRANSPORTER_2"/>
    <property type="match status" value="1"/>
</dbReference>
<dbReference type="Gene3D" id="1.20.1560.10">
    <property type="entry name" value="ABC transporter type 1, transmembrane domain"/>
    <property type="match status" value="1"/>
</dbReference>
<dbReference type="InterPro" id="IPR017871">
    <property type="entry name" value="ABC_transporter-like_CS"/>
</dbReference>
<evidence type="ECO:0000313" key="11">
    <source>
        <dbReference type="Proteomes" id="UP001230005"/>
    </source>
</evidence>
<keyword evidence="11" id="KW-1185">Reference proteome</keyword>
<dbReference type="SMART" id="SM00382">
    <property type="entry name" value="AAA"/>
    <property type="match status" value="1"/>
</dbReference>
<dbReference type="SUPFAM" id="SSF90123">
    <property type="entry name" value="ABC transporter transmembrane region"/>
    <property type="match status" value="1"/>
</dbReference>
<dbReference type="RefSeq" id="WP_307332656.1">
    <property type="nucleotide sequence ID" value="NZ_JAUSUG010000042.1"/>
</dbReference>
<feature type="domain" description="ABC transporter" evidence="8">
    <location>
        <begin position="429"/>
        <end position="663"/>
    </location>
</feature>
<feature type="transmembrane region" description="Helical" evidence="7">
    <location>
        <begin position="148"/>
        <end position="168"/>
    </location>
</feature>
<organism evidence="10 11">
    <name type="scientific">Evansella vedderi</name>
    <dbReference type="NCBI Taxonomy" id="38282"/>
    <lineage>
        <taxon>Bacteria</taxon>
        <taxon>Bacillati</taxon>
        <taxon>Bacillota</taxon>
        <taxon>Bacilli</taxon>
        <taxon>Bacillales</taxon>
        <taxon>Bacillaceae</taxon>
        <taxon>Evansella</taxon>
    </lineage>
</organism>
<evidence type="ECO:0000256" key="4">
    <source>
        <dbReference type="ARBA" id="ARBA00022840"/>
    </source>
</evidence>
<feature type="domain" description="ABC transmembrane type-1" evidence="9">
    <location>
        <begin position="20"/>
        <end position="398"/>
    </location>
</feature>
<dbReference type="PROSITE" id="PS00211">
    <property type="entry name" value="ABC_TRANSPORTER_1"/>
    <property type="match status" value="1"/>
</dbReference>
<accession>A0ABU0A435</accession>
<evidence type="ECO:0000256" key="2">
    <source>
        <dbReference type="ARBA" id="ARBA00022692"/>
    </source>
</evidence>
<dbReference type="PANTHER" id="PTHR43394:SF1">
    <property type="entry name" value="ATP-BINDING CASSETTE SUB-FAMILY B MEMBER 10, MITOCHONDRIAL"/>
    <property type="match status" value="1"/>
</dbReference>
<evidence type="ECO:0000256" key="3">
    <source>
        <dbReference type="ARBA" id="ARBA00022741"/>
    </source>
</evidence>
<keyword evidence="2 7" id="KW-0812">Transmembrane</keyword>
<gene>
    <name evidence="10" type="ORF">J2S74_005483</name>
</gene>
<dbReference type="EMBL" id="JAUSUG010000042">
    <property type="protein sequence ID" value="MDQ0258020.1"/>
    <property type="molecule type" value="Genomic_DNA"/>
</dbReference>
<dbReference type="GO" id="GO:0005524">
    <property type="term" value="F:ATP binding"/>
    <property type="evidence" value="ECO:0007669"/>
    <property type="project" value="UniProtKB-KW"/>
</dbReference>
<evidence type="ECO:0000256" key="7">
    <source>
        <dbReference type="SAM" id="Phobius"/>
    </source>
</evidence>
<evidence type="ECO:0000259" key="9">
    <source>
        <dbReference type="PROSITE" id="PS50929"/>
    </source>
</evidence>
<feature type="transmembrane region" description="Helical" evidence="7">
    <location>
        <begin position="352"/>
        <end position="376"/>
    </location>
</feature>
<dbReference type="InterPro" id="IPR036640">
    <property type="entry name" value="ABC1_TM_sf"/>
</dbReference>
<feature type="transmembrane region" description="Helical" evidence="7">
    <location>
        <begin position="252"/>
        <end position="270"/>
    </location>
</feature>
<dbReference type="Proteomes" id="UP001230005">
    <property type="component" value="Unassembled WGS sequence"/>
</dbReference>
<dbReference type="CDD" id="cd18544">
    <property type="entry name" value="ABC_6TM_TmrA_like"/>
    <property type="match status" value="1"/>
</dbReference>
<dbReference type="InterPro" id="IPR003439">
    <property type="entry name" value="ABC_transporter-like_ATP-bd"/>
</dbReference>
<name>A0ABU0A435_9BACI</name>
<evidence type="ECO:0000256" key="1">
    <source>
        <dbReference type="ARBA" id="ARBA00004651"/>
    </source>
</evidence>
<dbReference type="Gene3D" id="3.40.50.300">
    <property type="entry name" value="P-loop containing nucleotide triphosphate hydrolases"/>
    <property type="match status" value="1"/>
</dbReference>
<comment type="caution">
    <text evidence="10">The sequence shown here is derived from an EMBL/GenBank/DDBJ whole genome shotgun (WGS) entry which is preliminary data.</text>
</comment>
<dbReference type="CDD" id="cd03254">
    <property type="entry name" value="ABCC_Glucan_exporter_like"/>
    <property type="match status" value="1"/>
</dbReference>
<dbReference type="InterPro" id="IPR039421">
    <property type="entry name" value="Type_1_exporter"/>
</dbReference>
<keyword evidence="3" id="KW-0547">Nucleotide-binding</keyword>